<proteinExistence type="predicted"/>
<dbReference type="EMBL" id="FO704550">
    <property type="protein sequence ID" value="CDG18150.1"/>
    <property type="molecule type" value="Genomic_DNA"/>
</dbReference>
<name>A0A068QW93_9GAMM</name>
<organism evidence="2 3">
    <name type="scientific">Xenorhabdus doucetiae</name>
    <dbReference type="NCBI Taxonomy" id="351671"/>
    <lineage>
        <taxon>Bacteria</taxon>
        <taxon>Pseudomonadati</taxon>
        <taxon>Pseudomonadota</taxon>
        <taxon>Gammaproteobacteria</taxon>
        <taxon>Enterobacterales</taxon>
        <taxon>Morganellaceae</taxon>
        <taxon>Xenorhabdus</taxon>
    </lineage>
</organism>
<dbReference type="KEGG" id="xdo:XDD1_2451"/>
<keyword evidence="1" id="KW-1133">Transmembrane helix</keyword>
<gene>
    <name evidence="2" type="ORF">XDD1_2451</name>
</gene>
<keyword evidence="1" id="KW-0812">Transmembrane</keyword>
<reference evidence="2 3" key="1">
    <citation type="submission" date="2013-07" db="EMBL/GenBank/DDBJ databases">
        <authorList>
            <person name="Genoscope - CEA"/>
        </authorList>
    </citation>
    <scope>NUCLEOTIDE SEQUENCE [LARGE SCALE GENOMIC DNA]</scope>
    <source>
        <strain evidence="3">FRM16 / DSM 17909</strain>
    </source>
</reference>
<dbReference type="HOGENOM" id="CLU_3241625_0_0_6"/>
<feature type="transmembrane region" description="Helical" evidence="1">
    <location>
        <begin position="6"/>
        <end position="28"/>
    </location>
</feature>
<sequence length="43" mass="4825">MLSIVTVMQIVYLINLITLFLFVSPITAHSKTSSFFNISFSIS</sequence>
<dbReference type="AlphaFoldDB" id="A0A068QW93"/>
<evidence type="ECO:0000313" key="2">
    <source>
        <dbReference type="EMBL" id="CDG18150.1"/>
    </source>
</evidence>
<keyword evidence="1" id="KW-0472">Membrane</keyword>
<evidence type="ECO:0000256" key="1">
    <source>
        <dbReference type="SAM" id="Phobius"/>
    </source>
</evidence>
<evidence type="ECO:0000313" key="3">
    <source>
        <dbReference type="Proteomes" id="UP000032721"/>
    </source>
</evidence>
<protein>
    <submittedName>
        <fullName evidence="2">Uncharacterized protein</fullName>
    </submittedName>
</protein>
<dbReference type="Proteomes" id="UP000032721">
    <property type="component" value="Chromosome"/>
</dbReference>
<accession>A0A068QW93</accession>